<evidence type="ECO:0000256" key="1">
    <source>
        <dbReference type="ARBA" id="ARBA00009745"/>
    </source>
</evidence>
<dbReference type="Pfam" id="PF01603">
    <property type="entry name" value="B56"/>
    <property type="match status" value="1"/>
</dbReference>
<keyword evidence="5" id="KW-1185">Reference proteome</keyword>
<evidence type="ECO:0000256" key="2">
    <source>
        <dbReference type="PIRNR" id="PIRNR028043"/>
    </source>
</evidence>
<dbReference type="AlphaFoldDB" id="A0A3Q3R7V9"/>
<dbReference type="SUPFAM" id="SSF48371">
    <property type="entry name" value="ARM repeat"/>
    <property type="match status" value="1"/>
</dbReference>
<reference evidence="4" key="1">
    <citation type="submission" date="2025-08" db="UniProtKB">
        <authorList>
            <consortium name="Ensembl"/>
        </authorList>
    </citation>
    <scope>IDENTIFICATION</scope>
</reference>
<dbReference type="PANTHER" id="PTHR10257">
    <property type="entry name" value="SERINE/THREONINE PROTEIN PHOSPHATASE 2A PP2A REGULATORY SUBUNIT B"/>
    <property type="match status" value="1"/>
</dbReference>
<feature type="compositionally biased region" description="Basic residues" evidence="3">
    <location>
        <begin position="16"/>
        <end position="26"/>
    </location>
</feature>
<dbReference type="FunFam" id="1.25.10.10:FF:000010">
    <property type="entry name" value="Serine/threonine-protein phosphatase 2A 56 kDa regulatory subunit"/>
    <property type="match status" value="1"/>
</dbReference>
<dbReference type="GO" id="GO:0005634">
    <property type="term" value="C:nucleus"/>
    <property type="evidence" value="ECO:0007669"/>
    <property type="project" value="TreeGrafter"/>
</dbReference>
<dbReference type="PANTHER" id="PTHR10257:SF6">
    <property type="entry name" value="SERINE_THREONINE-PROTEIN PHOSPHATASE 2A 56 KDA REGULATORY SUBUNIT ALPHA ISOFORM"/>
    <property type="match status" value="1"/>
</dbReference>
<evidence type="ECO:0000313" key="5">
    <source>
        <dbReference type="Proteomes" id="UP000261600"/>
    </source>
</evidence>
<organism evidence="4 5">
    <name type="scientific">Monopterus albus</name>
    <name type="common">Swamp eel</name>
    <dbReference type="NCBI Taxonomy" id="43700"/>
    <lineage>
        <taxon>Eukaryota</taxon>
        <taxon>Metazoa</taxon>
        <taxon>Chordata</taxon>
        <taxon>Craniata</taxon>
        <taxon>Vertebrata</taxon>
        <taxon>Euteleostomi</taxon>
        <taxon>Actinopterygii</taxon>
        <taxon>Neopterygii</taxon>
        <taxon>Teleostei</taxon>
        <taxon>Neoteleostei</taxon>
        <taxon>Acanthomorphata</taxon>
        <taxon>Anabantaria</taxon>
        <taxon>Synbranchiformes</taxon>
        <taxon>Synbranchidae</taxon>
        <taxon>Monopterus</taxon>
    </lineage>
</organism>
<accession>A0A3Q3R7V9</accession>
<dbReference type="InterPro" id="IPR002554">
    <property type="entry name" value="PP2A_B56"/>
</dbReference>
<name>A0A3Q3R7V9_MONAL</name>
<dbReference type="GO" id="GO:0005829">
    <property type="term" value="C:cytosol"/>
    <property type="evidence" value="ECO:0007669"/>
    <property type="project" value="TreeGrafter"/>
</dbReference>
<dbReference type="Ensembl" id="ENSMALT00000029045.1">
    <property type="protein sequence ID" value="ENSMALP00000028527.1"/>
    <property type="gene ID" value="ENSMALG00000019728.1"/>
</dbReference>
<feature type="region of interest" description="Disordered" evidence="3">
    <location>
        <begin position="1"/>
        <end position="46"/>
    </location>
</feature>
<feature type="region of interest" description="Disordered" evidence="3">
    <location>
        <begin position="447"/>
        <end position="491"/>
    </location>
</feature>
<feature type="compositionally biased region" description="Low complexity" evidence="3">
    <location>
        <begin position="452"/>
        <end position="462"/>
    </location>
</feature>
<dbReference type="GO" id="GO:0007165">
    <property type="term" value="P:signal transduction"/>
    <property type="evidence" value="ECO:0007669"/>
    <property type="project" value="InterPro"/>
</dbReference>
<dbReference type="Proteomes" id="UP000261600">
    <property type="component" value="Unplaced"/>
</dbReference>
<dbReference type="GO" id="GO:0000159">
    <property type="term" value="C:protein phosphatase type 2A complex"/>
    <property type="evidence" value="ECO:0007669"/>
    <property type="project" value="UniProtKB-UniRule"/>
</dbReference>
<evidence type="ECO:0000256" key="3">
    <source>
        <dbReference type="SAM" id="MobiDB-lite"/>
    </source>
</evidence>
<feature type="compositionally biased region" description="Polar residues" evidence="3">
    <location>
        <begin position="27"/>
        <end position="41"/>
    </location>
</feature>
<proteinExistence type="inferred from homology"/>
<protein>
    <recommendedName>
        <fullName evidence="2">Serine/threonine protein phosphatase 2A regulatory subunit</fullName>
    </recommendedName>
</protein>
<reference evidence="4" key="2">
    <citation type="submission" date="2025-09" db="UniProtKB">
        <authorList>
            <consortium name="Ensembl"/>
        </authorList>
    </citation>
    <scope>IDENTIFICATION</scope>
</reference>
<dbReference type="GO" id="GO:0072542">
    <property type="term" value="F:protein phosphatase activator activity"/>
    <property type="evidence" value="ECO:0007669"/>
    <property type="project" value="TreeGrafter"/>
</dbReference>
<evidence type="ECO:0000313" key="4">
    <source>
        <dbReference type="Ensembl" id="ENSMALP00000028527.1"/>
    </source>
</evidence>
<comment type="similarity">
    <text evidence="1">Belongs to the phosphatase 2A regulatory subunit B56 family.</text>
</comment>
<dbReference type="InterPro" id="IPR011989">
    <property type="entry name" value="ARM-like"/>
</dbReference>
<feature type="compositionally biased region" description="Polar residues" evidence="3">
    <location>
        <begin position="481"/>
        <end position="491"/>
    </location>
</feature>
<dbReference type="PIRSF" id="PIRSF028043">
    <property type="entry name" value="PP2A_B56"/>
    <property type="match status" value="1"/>
</dbReference>
<dbReference type="InterPro" id="IPR016024">
    <property type="entry name" value="ARM-type_fold"/>
</dbReference>
<dbReference type="Gene3D" id="1.25.10.10">
    <property type="entry name" value="Leucine-rich Repeat Variant"/>
    <property type="match status" value="1"/>
</dbReference>
<sequence>MSAISASEKVDGFTRKSVRKAQKQRKSQGSSQYHTQSSTVELSPLPQLKDAPSAEQQELFTQKLQQCCMLFDFLDSVADLKSKEIKRATLGELVDYISTNRGVLVESCYPEITNMITTNIFRTLPPSENPDFDPEEDEPSLEASWPHMQLVYEFLLRFLENPDFQPSIAKRYIDQKFVLQLLELFDSEDPRERDTLKTILHRIYGKFLGLRAFIRKQINNIFLQFIYETEHFNGVAELLEILGSIINGFALPLKAEHKQFLVKVLIPLHTAKGLALFHAQLAYCVVQFLEKDPALTEPVMFLGEIEEVLDVIEPTQFKKIQEALFNQISRCVANPHFQVAERALYFWNNEYILSLIEENIDKILPIMFGSLYKISKEHWNQTIVALVYNVLKTLMEMNCTLFDELTSSYKAERQQEKKKEQERHELWKKLDELRLSNTAVVQNNNHGLQSVHNNNSNNNNNHDNQEKSIAAAAAADPGVSGTASENTPCAK</sequence>